<dbReference type="CDD" id="cd09272">
    <property type="entry name" value="RNase_HI_RT_Ty1"/>
    <property type="match status" value="1"/>
</dbReference>
<dbReference type="Pfam" id="PF07727">
    <property type="entry name" value="RVT_2"/>
    <property type="match status" value="1"/>
</dbReference>
<dbReference type="SUPFAM" id="SSF56672">
    <property type="entry name" value="DNA/RNA polymerases"/>
    <property type="match status" value="1"/>
</dbReference>
<organism evidence="3">
    <name type="scientific">Fagus sylvatica</name>
    <name type="common">Beechnut</name>
    <dbReference type="NCBI Taxonomy" id="28930"/>
    <lineage>
        <taxon>Eukaryota</taxon>
        <taxon>Viridiplantae</taxon>
        <taxon>Streptophyta</taxon>
        <taxon>Embryophyta</taxon>
        <taxon>Tracheophyta</taxon>
        <taxon>Spermatophyta</taxon>
        <taxon>Magnoliopsida</taxon>
        <taxon>eudicotyledons</taxon>
        <taxon>Gunneridae</taxon>
        <taxon>Pentapetalae</taxon>
        <taxon>rosids</taxon>
        <taxon>fabids</taxon>
        <taxon>Fagales</taxon>
        <taxon>Fagaceae</taxon>
        <taxon>Fagus</taxon>
    </lineage>
</organism>
<accession>A0A2N9F7X6</accession>
<reference evidence="3" key="1">
    <citation type="submission" date="2018-02" db="EMBL/GenBank/DDBJ databases">
        <authorList>
            <person name="Cohen D.B."/>
            <person name="Kent A.D."/>
        </authorList>
    </citation>
    <scope>NUCLEOTIDE SEQUENCE</scope>
</reference>
<protein>
    <recommendedName>
        <fullName evidence="2">Reverse transcriptase Ty1/copia-type domain-containing protein</fullName>
    </recommendedName>
</protein>
<proteinExistence type="predicted"/>
<name>A0A2N9F7X6_FAGSY</name>
<dbReference type="PANTHER" id="PTHR11439:SF461">
    <property type="entry name" value="OS10G0432200 PROTEIN"/>
    <property type="match status" value="1"/>
</dbReference>
<dbReference type="InterPro" id="IPR043502">
    <property type="entry name" value="DNA/RNA_pol_sf"/>
</dbReference>
<dbReference type="EMBL" id="OIVN01000630">
    <property type="protein sequence ID" value="SPC83205.1"/>
    <property type="molecule type" value="Genomic_DNA"/>
</dbReference>
<keyword evidence="1" id="KW-0812">Transmembrane</keyword>
<evidence type="ECO:0000256" key="1">
    <source>
        <dbReference type="SAM" id="Phobius"/>
    </source>
</evidence>
<evidence type="ECO:0000259" key="2">
    <source>
        <dbReference type="Pfam" id="PF07727"/>
    </source>
</evidence>
<dbReference type="AlphaFoldDB" id="A0A2N9F7X6"/>
<evidence type="ECO:0000313" key="3">
    <source>
        <dbReference type="EMBL" id="SPC83205.1"/>
    </source>
</evidence>
<dbReference type="InterPro" id="IPR013103">
    <property type="entry name" value="RVT_2"/>
</dbReference>
<feature type="transmembrane region" description="Helical" evidence="1">
    <location>
        <begin position="357"/>
        <end position="379"/>
    </location>
</feature>
<gene>
    <name evidence="3" type="ORF">FSB_LOCUS11087</name>
</gene>
<keyword evidence="1" id="KW-0472">Membrane</keyword>
<sequence>MTEELDALSKNCTWDLVDLSLDKSVGGCKWVFKIKTQSDRSIERYKARLVAKGFTQAYGVDYKETFILVARLSSIRTLLAVAASHQWKLFQMDVKNVFLNGDLSEEVYMQPPPSLSHPPEKVCRFCRVLYGLKQASRAWFAKFNSTVSRLSCSISSYDFALFLHCTAKGTILLILYVDDMIITSDDLSGIHELKDFLSQNFEIKDLGHLSYFLGLEITSSDDGFYLTQANLVYFIVTHLDISYVVHQMSQFMSASQSTHYAVVLHILRYLKDTLFYSLHFSAQSPLTLRAYSDADWVGDPTNHRSTTSYCFLLGSSLISWRSKKQSVVACSSTEVEYRAFADTTSELLLLRWLLQDLGVSISSATLSIVTVGVLFRLLVMMSSTNGPNT</sequence>
<feature type="domain" description="Reverse transcriptase Ty1/copia-type" evidence="2">
    <location>
        <begin position="12"/>
        <end position="241"/>
    </location>
</feature>
<dbReference type="PANTHER" id="PTHR11439">
    <property type="entry name" value="GAG-POL-RELATED RETROTRANSPOSON"/>
    <property type="match status" value="1"/>
</dbReference>
<keyword evidence="1" id="KW-1133">Transmembrane helix</keyword>